<accession>A0A4Y4DV45</accession>
<comment type="caution">
    <text evidence="2">The sequence shown here is derived from an EMBL/GenBank/DDBJ whole genome shotgun (WGS) entry which is preliminary data.</text>
</comment>
<evidence type="ECO:0000313" key="2">
    <source>
        <dbReference type="EMBL" id="GED07475.1"/>
    </source>
</evidence>
<dbReference type="EMBL" id="BJNY01000020">
    <property type="protein sequence ID" value="GED07475.1"/>
    <property type="molecule type" value="Genomic_DNA"/>
</dbReference>
<name>A0A4Y4DV45_GLUUR</name>
<keyword evidence="3" id="KW-1185">Reference proteome</keyword>
<proteinExistence type="predicted"/>
<dbReference type="PANTHER" id="PTHR30157">
    <property type="entry name" value="FERRIC REDUCTASE, NADPH-DEPENDENT"/>
    <property type="match status" value="1"/>
</dbReference>
<dbReference type="InterPro" id="IPR039374">
    <property type="entry name" value="SIP_fam"/>
</dbReference>
<organism evidence="2 3">
    <name type="scientific">Glutamicibacter uratoxydans</name>
    <name type="common">Arthrobacter uratoxydans</name>
    <dbReference type="NCBI Taxonomy" id="43667"/>
    <lineage>
        <taxon>Bacteria</taxon>
        <taxon>Bacillati</taxon>
        <taxon>Actinomycetota</taxon>
        <taxon>Actinomycetes</taxon>
        <taxon>Micrococcales</taxon>
        <taxon>Micrococcaceae</taxon>
        <taxon>Glutamicibacter</taxon>
    </lineage>
</organism>
<dbReference type="InterPro" id="IPR017938">
    <property type="entry name" value="Riboflavin_synthase-like_b-brl"/>
</dbReference>
<dbReference type="InterPro" id="IPR017927">
    <property type="entry name" value="FAD-bd_FR_type"/>
</dbReference>
<dbReference type="SUPFAM" id="SSF63380">
    <property type="entry name" value="Riboflavin synthase domain-like"/>
    <property type="match status" value="1"/>
</dbReference>
<dbReference type="Gene3D" id="2.40.30.10">
    <property type="entry name" value="Translation factors"/>
    <property type="match status" value="1"/>
</dbReference>
<dbReference type="Proteomes" id="UP000316612">
    <property type="component" value="Unassembled WGS sequence"/>
</dbReference>
<dbReference type="PROSITE" id="PS51384">
    <property type="entry name" value="FAD_FR"/>
    <property type="match status" value="1"/>
</dbReference>
<evidence type="ECO:0000313" key="3">
    <source>
        <dbReference type="Proteomes" id="UP000316612"/>
    </source>
</evidence>
<gene>
    <name evidence="2" type="ORF">AUR04nite_30070</name>
</gene>
<dbReference type="Pfam" id="PF04954">
    <property type="entry name" value="SIP"/>
    <property type="match status" value="1"/>
</dbReference>
<sequence>MRIKNYPVTVHSVKDLADSYRRITFHSPEAVEALEGFPTEWVRIWVPELGSAGGKIVQRGYTVTGLRKELNEFDLEFVLHDIPGAAGEWAKTVDPGFELEISLTPARPKIPAKCRHLVLAGDLTALSAINSWLGYADELEAEKITVLLEDAHGSSLGFPQQEHEKVTSWKWIEPTPVLGTALAGELDRILQGEPDAFVWGAGEKDLVKRLRTVIKAHELPREAYFTQFYWIFGKAFA</sequence>
<dbReference type="CDD" id="cd06193">
    <property type="entry name" value="siderophore_interacting"/>
    <property type="match status" value="1"/>
</dbReference>
<dbReference type="InterPro" id="IPR039261">
    <property type="entry name" value="FNR_nucleotide-bd"/>
</dbReference>
<evidence type="ECO:0000259" key="1">
    <source>
        <dbReference type="PROSITE" id="PS51384"/>
    </source>
</evidence>
<dbReference type="InterPro" id="IPR007037">
    <property type="entry name" value="SIP_rossman_dom"/>
</dbReference>
<dbReference type="Pfam" id="PF08021">
    <property type="entry name" value="FAD_binding_9"/>
    <property type="match status" value="1"/>
</dbReference>
<dbReference type="PANTHER" id="PTHR30157:SF0">
    <property type="entry name" value="NADPH-DEPENDENT FERRIC-CHELATE REDUCTASE"/>
    <property type="match status" value="1"/>
</dbReference>
<feature type="domain" description="FAD-binding FR-type" evidence="1">
    <location>
        <begin position="3"/>
        <end position="112"/>
    </location>
</feature>
<dbReference type="Gene3D" id="3.40.50.80">
    <property type="entry name" value="Nucleotide-binding domain of ferredoxin-NADP reductase (FNR) module"/>
    <property type="match status" value="1"/>
</dbReference>
<dbReference type="InterPro" id="IPR013113">
    <property type="entry name" value="SIP_FAD-bd"/>
</dbReference>
<dbReference type="AlphaFoldDB" id="A0A4Y4DV45"/>
<dbReference type="GO" id="GO:0016491">
    <property type="term" value="F:oxidoreductase activity"/>
    <property type="evidence" value="ECO:0007669"/>
    <property type="project" value="InterPro"/>
</dbReference>
<reference evidence="2 3" key="1">
    <citation type="submission" date="2019-06" db="EMBL/GenBank/DDBJ databases">
        <title>Whole genome shotgun sequence of Glutamicibacter uratoxydans NBRC 15515.</title>
        <authorList>
            <person name="Hosoyama A."/>
            <person name="Uohara A."/>
            <person name="Ohji S."/>
            <person name="Ichikawa N."/>
        </authorList>
    </citation>
    <scope>NUCLEOTIDE SEQUENCE [LARGE SCALE GENOMIC DNA]</scope>
    <source>
        <strain evidence="2 3">NBRC 15515</strain>
    </source>
</reference>
<protein>
    <submittedName>
        <fullName evidence="2">Putative siderophore-interacting protein</fullName>
    </submittedName>
</protein>